<keyword evidence="5 6" id="KW-0408">Iron</keyword>
<dbReference type="EMBL" id="JBHRTO010000001">
    <property type="protein sequence ID" value="MFC3180839.1"/>
    <property type="molecule type" value="Genomic_DNA"/>
</dbReference>
<gene>
    <name evidence="9" type="ORF">ACFOGH_07555</name>
</gene>
<feature type="domain" description="Cytochrome c" evidence="8">
    <location>
        <begin position="27"/>
        <end position="141"/>
    </location>
</feature>
<keyword evidence="10" id="KW-1185">Reference proteome</keyword>
<evidence type="ECO:0000256" key="6">
    <source>
        <dbReference type="PROSITE-ProRule" id="PRU00433"/>
    </source>
</evidence>
<dbReference type="PROSITE" id="PS51007">
    <property type="entry name" value="CYTC"/>
    <property type="match status" value="1"/>
</dbReference>
<evidence type="ECO:0000259" key="8">
    <source>
        <dbReference type="PROSITE" id="PS51007"/>
    </source>
</evidence>
<protein>
    <submittedName>
        <fullName evidence="9">C-type cytochrome</fullName>
    </submittedName>
</protein>
<dbReference type="InterPro" id="IPR036909">
    <property type="entry name" value="Cyt_c-like_dom_sf"/>
</dbReference>
<keyword evidence="7" id="KW-0732">Signal</keyword>
<accession>A0ABV7J0U8</accession>
<sequence>MKFSPKSAAAASLFGLALLASPALAEGDAAKGEKLFNRCKACHSIIAADGTKIQAGGKTGPNLFGVIGRPIGSYPDFTYGTGLLALNAKGDVWDEAKLAAYITNPTAWVKEESGDPSVTAKMAFKMASGAEDMAAYLASVK</sequence>
<comment type="caution">
    <text evidence="9">The sequence shown here is derived from an EMBL/GenBank/DDBJ whole genome shotgun (WGS) entry which is preliminary data.</text>
</comment>
<dbReference type="InterPro" id="IPR009056">
    <property type="entry name" value="Cyt_c-like_dom"/>
</dbReference>
<organism evidence="9 10">
    <name type="scientific">Cypionkella sinensis</name>
    <dbReference type="NCBI Taxonomy" id="1756043"/>
    <lineage>
        <taxon>Bacteria</taxon>
        <taxon>Pseudomonadati</taxon>
        <taxon>Pseudomonadota</taxon>
        <taxon>Alphaproteobacteria</taxon>
        <taxon>Rhodobacterales</taxon>
        <taxon>Paracoccaceae</taxon>
        <taxon>Cypionkella</taxon>
    </lineage>
</organism>
<reference evidence="10" key="1">
    <citation type="journal article" date="2019" name="Int. J. Syst. Evol. Microbiol.">
        <title>The Global Catalogue of Microorganisms (GCM) 10K type strain sequencing project: providing services to taxonomists for standard genome sequencing and annotation.</title>
        <authorList>
            <consortium name="The Broad Institute Genomics Platform"/>
            <consortium name="The Broad Institute Genome Sequencing Center for Infectious Disease"/>
            <person name="Wu L."/>
            <person name="Ma J."/>
        </authorList>
    </citation>
    <scope>NUCLEOTIDE SEQUENCE [LARGE SCALE GENOMIC DNA]</scope>
    <source>
        <strain evidence="10">KCTC 52039</strain>
    </source>
</reference>
<evidence type="ECO:0000313" key="9">
    <source>
        <dbReference type="EMBL" id="MFC3180839.1"/>
    </source>
</evidence>
<keyword evidence="4" id="KW-0249">Electron transport</keyword>
<feature type="signal peptide" evidence="7">
    <location>
        <begin position="1"/>
        <end position="25"/>
    </location>
</feature>
<feature type="chain" id="PRO_5046988399" evidence="7">
    <location>
        <begin position="26"/>
        <end position="141"/>
    </location>
</feature>
<evidence type="ECO:0000313" key="10">
    <source>
        <dbReference type="Proteomes" id="UP001595547"/>
    </source>
</evidence>
<keyword evidence="2 6" id="KW-0349">Heme</keyword>
<dbReference type="InterPro" id="IPR002327">
    <property type="entry name" value="Cyt_c_1A/1B"/>
</dbReference>
<dbReference type="RefSeq" id="WP_380072460.1">
    <property type="nucleotide sequence ID" value="NZ_JBHRTO010000001.1"/>
</dbReference>
<dbReference type="Gene3D" id="1.10.760.10">
    <property type="entry name" value="Cytochrome c-like domain"/>
    <property type="match status" value="1"/>
</dbReference>
<dbReference type="PANTHER" id="PTHR11961">
    <property type="entry name" value="CYTOCHROME C"/>
    <property type="match status" value="1"/>
</dbReference>
<evidence type="ECO:0000256" key="7">
    <source>
        <dbReference type="SAM" id="SignalP"/>
    </source>
</evidence>
<dbReference type="Proteomes" id="UP001595547">
    <property type="component" value="Unassembled WGS sequence"/>
</dbReference>
<dbReference type="SUPFAM" id="SSF46626">
    <property type="entry name" value="Cytochrome c"/>
    <property type="match status" value="1"/>
</dbReference>
<keyword evidence="1" id="KW-0813">Transport</keyword>
<evidence type="ECO:0000256" key="2">
    <source>
        <dbReference type="ARBA" id="ARBA00022617"/>
    </source>
</evidence>
<evidence type="ECO:0000256" key="4">
    <source>
        <dbReference type="ARBA" id="ARBA00022982"/>
    </source>
</evidence>
<proteinExistence type="predicted"/>
<keyword evidence="3 6" id="KW-0479">Metal-binding</keyword>
<evidence type="ECO:0000256" key="5">
    <source>
        <dbReference type="ARBA" id="ARBA00023004"/>
    </source>
</evidence>
<evidence type="ECO:0000256" key="3">
    <source>
        <dbReference type="ARBA" id="ARBA00022723"/>
    </source>
</evidence>
<evidence type="ECO:0000256" key="1">
    <source>
        <dbReference type="ARBA" id="ARBA00022448"/>
    </source>
</evidence>
<name>A0ABV7J0U8_9RHOB</name>